<evidence type="ECO:0000313" key="1">
    <source>
        <dbReference type="EMBL" id="GAS98839.1"/>
    </source>
</evidence>
<dbReference type="InterPro" id="IPR044925">
    <property type="entry name" value="His-Me_finger_sf"/>
</dbReference>
<sequence>MSRRESMSAWSKQLTRSPLDLRDAPPHFLERFWSKVDIRGADDCWPWLGSTKHSKGYGQFYIRKGVPVTASRVALALQGHVLTTDVKACHRCDNPPCCNPAHIFPGSNTDNILDCIQKGRGNRSHGERHRDARLTEEIVRDIRRNAPYGYGEIPRLARRYGCNPSSIKKVIAGESWRHVKVDVDA</sequence>
<dbReference type="AlphaFoldDB" id="A0A117IC20"/>
<protein>
    <recommendedName>
        <fullName evidence="3">HNH nuclease domain-containing protein</fullName>
    </recommendedName>
</protein>
<dbReference type="InterPro" id="IPR044930">
    <property type="entry name" value="Homing_endonuclease_His-Me"/>
</dbReference>
<reference evidence="2" key="2">
    <citation type="submission" date="2016-02" db="EMBL/GenBank/DDBJ databases">
        <title>Draft genome sequence of five rapidly growing Mycobacterium species.</title>
        <authorList>
            <person name="Katahira K."/>
            <person name="Gotou Y."/>
            <person name="Iida K."/>
            <person name="Ogura Y."/>
            <person name="Hayashi T."/>
        </authorList>
    </citation>
    <scope>NUCLEOTIDE SEQUENCE [LARGE SCALE GENOMIC DNA]</scope>
    <source>
        <strain evidence="2">JCM15298</strain>
    </source>
</reference>
<proteinExistence type="predicted"/>
<dbReference type="GO" id="GO:0004519">
    <property type="term" value="F:endonuclease activity"/>
    <property type="evidence" value="ECO:0007669"/>
    <property type="project" value="InterPro"/>
</dbReference>
<organism evidence="1 2">
    <name type="scientific">Mycolicibacterium canariasense</name>
    <name type="common">Mycobacterium canariasense</name>
    <dbReference type="NCBI Taxonomy" id="228230"/>
    <lineage>
        <taxon>Bacteria</taxon>
        <taxon>Bacillati</taxon>
        <taxon>Actinomycetota</taxon>
        <taxon>Actinomycetes</taxon>
        <taxon>Mycobacteriales</taxon>
        <taxon>Mycobacteriaceae</taxon>
        <taxon>Mycolicibacterium</taxon>
    </lineage>
</organism>
<dbReference type="STRING" id="228230.RMCC_5804"/>
<name>A0A117IC20_MYCCR</name>
<keyword evidence="2" id="KW-1185">Reference proteome</keyword>
<accession>A0A117IC20</accession>
<comment type="caution">
    <text evidence="1">The sequence shown here is derived from an EMBL/GenBank/DDBJ whole genome shotgun (WGS) entry which is preliminary data.</text>
</comment>
<reference evidence="2" key="1">
    <citation type="journal article" date="2016" name="Genome Announc.">
        <title>Draft Genome Sequences of Five Rapidly Growing Mycobacterium Species, M. thermoresistibile, M. fortuitum subsp. acetamidolyticum, M. canariasense, M. brisbanense, and M. novocastrense.</title>
        <authorList>
            <person name="Katahira K."/>
            <person name="Ogura Y."/>
            <person name="Gotoh Y."/>
            <person name="Hayashi T."/>
        </authorList>
    </citation>
    <scope>NUCLEOTIDE SEQUENCE [LARGE SCALE GENOMIC DNA]</scope>
    <source>
        <strain evidence="2">JCM15298</strain>
    </source>
</reference>
<gene>
    <name evidence="1" type="ORF">RMCC_5804</name>
</gene>
<dbReference type="Proteomes" id="UP000069443">
    <property type="component" value="Unassembled WGS sequence"/>
</dbReference>
<dbReference type="EMBL" id="BCSY01000111">
    <property type="protein sequence ID" value="GAS98839.1"/>
    <property type="molecule type" value="Genomic_DNA"/>
</dbReference>
<dbReference type="Gene3D" id="3.90.75.10">
    <property type="entry name" value="Homing Intron 3 (I-ppo) Encoded Endonuclease, Chain A"/>
    <property type="match status" value="1"/>
</dbReference>
<dbReference type="SUPFAM" id="SSF54060">
    <property type="entry name" value="His-Me finger endonucleases"/>
    <property type="match status" value="1"/>
</dbReference>
<evidence type="ECO:0000313" key="2">
    <source>
        <dbReference type="Proteomes" id="UP000069443"/>
    </source>
</evidence>
<evidence type="ECO:0008006" key="3">
    <source>
        <dbReference type="Google" id="ProtNLM"/>
    </source>
</evidence>